<sequence length="136" mass="15452">MSSMPRIQEVLLPILRGAPELEGVTFNTWVPTIDLREFPLVNLRRIGGGRHLEHPTELGMPTVEVTVYSNESLIEAERIYEDVLDVLYGAVRKQTQTPKGYLHSMREPMGATQFSSLFMDSWRVQGLLAFGLRPPR</sequence>
<evidence type="ECO:0000313" key="1">
    <source>
        <dbReference type="EMBL" id="ANA86959.1"/>
    </source>
</evidence>
<dbReference type="KEGG" id="vg:28378676"/>
<reference evidence="1 2" key="1">
    <citation type="submission" date="2016-03" db="EMBL/GenBank/DDBJ databases">
        <authorList>
            <person name="Montgomery M.T."/>
            <person name="Guerrero C.A."/>
            <person name="Mavrich T.N."/>
            <person name="Pope W.H."/>
            <person name="Garlena R.A."/>
            <person name="Russell D.A."/>
            <person name="Jacobs-Sera D."/>
            <person name="Hendrix R.W."/>
            <person name="Hatfull G.F."/>
        </authorList>
    </citation>
    <scope>NUCLEOTIDE SEQUENCE [LARGE SCALE GENOMIC DNA]</scope>
</reference>
<keyword evidence="2" id="KW-1185">Reference proteome</keyword>
<evidence type="ECO:0000313" key="2">
    <source>
        <dbReference type="Proteomes" id="UP000202160"/>
    </source>
</evidence>
<organism evidence="1 2">
    <name type="scientific">Gordonia phage Soups</name>
    <dbReference type="NCBI Taxonomy" id="1838079"/>
    <lineage>
        <taxon>Viruses</taxon>
        <taxon>Duplodnaviria</taxon>
        <taxon>Heunggongvirae</taxon>
        <taxon>Uroviricota</taxon>
        <taxon>Caudoviricetes</taxon>
        <taxon>Soupsvirus</taxon>
        <taxon>Soupsvirus soups</taxon>
    </lineage>
</organism>
<gene>
    <name evidence="1" type="primary">24</name>
    <name evidence="1" type="ORF">PBI_SOUPS_24</name>
</gene>
<protein>
    <submittedName>
        <fullName evidence="1">Tail terminator</fullName>
    </submittedName>
</protein>
<name>A0A160DG55_9CAUD</name>
<dbReference type="RefSeq" id="YP_009269322.1">
    <property type="nucleotide sequence ID" value="NC_030698.1"/>
</dbReference>
<dbReference type="EMBL" id="KU998249">
    <property type="protein sequence ID" value="ANA86959.1"/>
    <property type="molecule type" value="Genomic_DNA"/>
</dbReference>
<dbReference type="GeneID" id="28378676"/>
<accession>A0A160DG55</accession>
<dbReference type="OrthoDB" id="15306at10239"/>
<proteinExistence type="predicted"/>
<dbReference type="Proteomes" id="UP000202160">
    <property type="component" value="Segment"/>
</dbReference>